<dbReference type="Proteomes" id="UP000663829">
    <property type="component" value="Unassembled WGS sequence"/>
</dbReference>
<evidence type="ECO:0000313" key="2">
    <source>
        <dbReference type="EMBL" id="CAF1073720.1"/>
    </source>
</evidence>
<dbReference type="Pfam" id="PF00930">
    <property type="entry name" value="DPPIV_N"/>
    <property type="match status" value="1"/>
</dbReference>
<dbReference type="EMBL" id="CAJNOQ010004779">
    <property type="protein sequence ID" value="CAF1073720.1"/>
    <property type="molecule type" value="Genomic_DNA"/>
</dbReference>
<evidence type="ECO:0000313" key="6">
    <source>
        <dbReference type="Proteomes" id="UP000663829"/>
    </source>
</evidence>
<gene>
    <name evidence="2" type="ORF">GPM918_LOCUS17409</name>
    <name evidence="3" type="ORF">OVA965_LOCUS19500</name>
    <name evidence="4" type="ORF">SRO942_LOCUS17410</name>
    <name evidence="5" type="ORF">TMI583_LOCUS19560</name>
</gene>
<evidence type="ECO:0000259" key="1">
    <source>
        <dbReference type="Pfam" id="PF00930"/>
    </source>
</evidence>
<proteinExistence type="predicted"/>
<evidence type="ECO:0000313" key="4">
    <source>
        <dbReference type="EMBL" id="CAF3840550.1"/>
    </source>
</evidence>
<dbReference type="OrthoDB" id="16520at2759"/>
<evidence type="ECO:0000313" key="3">
    <source>
        <dbReference type="EMBL" id="CAF1105448.1"/>
    </source>
</evidence>
<dbReference type="Gene3D" id="2.140.10.30">
    <property type="entry name" value="Dipeptidylpeptidase IV, N-terminal domain"/>
    <property type="match status" value="1"/>
</dbReference>
<dbReference type="Proteomes" id="UP000681722">
    <property type="component" value="Unassembled WGS sequence"/>
</dbReference>
<feature type="domain" description="Dipeptidylpeptidase IV N-terminal" evidence="1">
    <location>
        <begin position="80"/>
        <end position="135"/>
    </location>
</feature>
<dbReference type="EMBL" id="CAJOBA010010979">
    <property type="protein sequence ID" value="CAF3868735.1"/>
    <property type="molecule type" value="Genomic_DNA"/>
</dbReference>
<sequence>MTVPLMNKLNGDERYDDAVKVYELGCERGFFATALGKSKEADVMLLAIGAFKEQNAKESLAKLEESRLLIEDDTSKPLQSKLIVFTQCDEHHIPVYHIEHQGSDSSEDFEEHHYPFAGKENVYVKLGIVEIGSGKLQ</sequence>
<name>A0A814M1Q5_9BILA</name>
<dbReference type="Proteomes" id="UP000677228">
    <property type="component" value="Unassembled WGS sequence"/>
</dbReference>
<protein>
    <recommendedName>
        <fullName evidence="1">Dipeptidylpeptidase IV N-terminal domain-containing protein</fullName>
    </recommendedName>
</protein>
<evidence type="ECO:0000313" key="5">
    <source>
        <dbReference type="EMBL" id="CAF3868735.1"/>
    </source>
</evidence>
<comment type="caution">
    <text evidence="2">The sequence shown here is derived from an EMBL/GenBank/DDBJ whole genome shotgun (WGS) entry which is preliminary data.</text>
</comment>
<dbReference type="InterPro" id="IPR002469">
    <property type="entry name" value="Peptidase_S9B_N"/>
</dbReference>
<dbReference type="EMBL" id="CAJOBC010004780">
    <property type="protein sequence ID" value="CAF3840550.1"/>
    <property type="molecule type" value="Genomic_DNA"/>
</dbReference>
<reference evidence="2" key="1">
    <citation type="submission" date="2021-02" db="EMBL/GenBank/DDBJ databases">
        <authorList>
            <person name="Nowell W R."/>
        </authorList>
    </citation>
    <scope>NUCLEOTIDE SEQUENCE</scope>
</reference>
<keyword evidence="6" id="KW-1185">Reference proteome</keyword>
<dbReference type="EMBL" id="CAJNOK010010067">
    <property type="protein sequence ID" value="CAF1105448.1"/>
    <property type="molecule type" value="Genomic_DNA"/>
</dbReference>
<dbReference type="Proteomes" id="UP000682733">
    <property type="component" value="Unassembled WGS sequence"/>
</dbReference>
<organism evidence="2 6">
    <name type="scientific">Didymodactylos carnosus</name>
    <dbReference type="NCBI Taxonomy" id="1234261"/>
    <lineage>
        <taxon>Eukaryota</taxon>
        <taxon>Metazoa</taxon>
        <taxon>Spiralia</taxon>
        <taxon>Gnathifera</taxon>
        <taxon>Rotifera</taxon>
        <taxon>Eurotatoria</taxon>
        <taxon>Bdelloidea</taxon>
        <taxon>Philodinida</taxon>
        <taxon>Philodinidae</taxon>
        <taxon>Didymodactylos</taxon>
    </lineage>
</organism>
<dbReference type="GO" id="GO:0006508">
    <property type="term" value="P:proteolysis"/>
    <property type="evidence" value="ECO:0007669"/>
    <property type="project" value="InterPro"/>
</dbReference>
<accession>A0A814M1Q5</accession>
<dbReference type="AlphaFoldDB" id="A0A814M1Q5"/>